<accession>A0A1I5HRV4</accession>
<protein>
    <submittedName>
        <fullName evidence="1">Uncharacterized protein</fullName>
    </submittedName>
</protein>
<dbReference type="OrthoDB" id="6539974at2"/>
<sequence>MSVTQASAGGKSVAKLVESLEKQAANRSDVNWHQGLKSSTKIALEKINGAFDAKWISAEESLSLKQRVYSVQDKLIELALW</sequence>
<evidence type="ECO:0000313" key="1">
    <source>
        <dbReference type="EMBL" id="SFO51045.1"/>
    </source>
</evidence>
<proteinExistence type="predicted"/>
<dbReference type="EMBL" id="FOVG01000007">
    <property type="protein sequence ID" value="SFO51045.1"/>
    <property type="molecule type" value="Genomic_DNA"/>
</dbReference>
<dbReference type="AlphaFoldDB" id="A0A1I5HRV4"/>
<organism evidence="1 2">
    <name type="scientific">Candidatus Pantoea varia</name>
    <dbReference type="NCBI Taxonomy" id="1881036"/>
    <lineage>
        <taxon>Bacteria</taxon>
        <taxon>Pseudomonadati</taxon>
        <taxon>Pseudomonadota</taxon>
        <taxon>Gammaproteobacteria</taxon>
        <taxon>Enterobacterales</taxon>
        <taxon>Erwiniaceae</taxon>
        <taxon>Pantoea</taxon>
    </lineage>
</organism>
<keyword evidence="2" id="KW-1185">Reference proteome</keyword>
<dbReference type="RefSeq" id="WP_090967107.1">
    <property type="nucleotide sequence ID" value="NZ_FOVG01000007.1"/>
</dbReference>
<gene>
    <name evidence="1" type="ORF">SAMN05428971_4281</name>
</gene>
<evidence type="ECO:0000313" key="2">
    <source>
        <dbReference type="Proteomes" id="UP000198968"/>
    </source>
</evidence>
<name>A0A1I5HRV4_9GAMM</name>
<dbReference type="Proteomes" id="UP000198968">
    <property type="component" value="Unassembled WGS sequence"/>
</dbReference>
<reference evidence="2" key="1">
    <citation type="submission" date="2016-10" db="EMBL/GenBank/DDBJ databases">
        <authorList>
            <person name="Varghese N."/>
            <person name="Submissions S."/>
        </authorList>
    </citation>
    <scope>NUCLEOTIDE SEQUENCE [LARGE SCALE GENOMIC DNA]</scope>
    <source>
        <strain evidence="2">OV426</strain>
    </source>
</reference>